<proteinExistence type="predicted"/>
<evidence type="ECO:0000256" key="1">
    <source>
        <dbReference type="SAM" id="SignalP"/>
    </source>
</evidence>
<keyword evidence="1" id="KW-0732">Signal</keyword>
<dbReference type="EMBL" id="CP093365">
    <property type="protein sequence ID" value="UQS83142.1"/>
    <property type="molecule type" value="Genomic_DNA"/>
</dbReference>
<organism evidence="2 3">
    <name type="scientific">Bombilactobacillus thymidiniphilus</name>
    <dbReference type="NCBI Taxonomy" id="2923363"/>
    <lineage>
        <taxon>Bacteria</taxon>
        <taxon>Bacillati</taxon>
        <taxon>Bacillota</taxon>
        <taxon>Bacilli</taxon>
        <taxon>Lactobacillales</taxon>
        <taxon>Lactobacillaceae</taxon>
        <taxon>Bombilactobacillus</taxon>
    </lineage>
</organism>
<evidence type="ECO:0000313" key="3">
    <source>
        <dbReference type="Proteomes" id="UP000831947"/>
    </source>
</evidence>
<dbReference type="NCBIfam" id="TIGR02167">
    <property type="entry name" value="Liste_lipo_26"/>
    <property type="match status" value="1"/>
</dbReference>
<dbReference type="InterPro" id="IPR005046">
    <property type="entry name" value="DUF285"/>
</dbReference>
<keyword evidence="3" id="KW-1185">Reference proteome</keyword>
<reference evidence="2 3" key="1">
    <citation type="journal article" date="2022" name="Int. J. Syst. Evol. Microbiol.">
        <title>Apilactobacillus apisilvae sp. nov., Nicolia spurrieriana gen. nov. sp. nov., Bombilactobacillus folatiphilus sp. nov. and Bombilactobacillus thymidiniphilus sp. nov., four new lactic acid bacterial isolates from stingless bees Tetragonula carbonaria and Austroplebeia australis.</title>
        <authorList>
            <person name="Oliphant S.A."/>
            <person name="Watson-Haigh N.S."/>
            <person name="Sumby K.M."/>
            <person name="Gardner J."/>
            <person name="Groom S."/>
            <person name="Jiranek V."/>
        </authorList>
    </citation>
    <scope>NUCLEOTIDE SEQUENCE [LARGE SCALE GENOMIC DNA]</scope>
    <source>
        <strain evidence="2 3">SG4_A1</strain>
    </source>
</reference>
<protein>
    <submittedName>
        <fullName evidence="2">DUF285 domain-containing protein</fullName>
    </submittedName>
</protein>
<dbReference type="RefSeq" id="WP_249512369.1">
    <property type="nucleotide sequence ID" value="NZ_CP093365.1"/>
</dbReference>
<dbReference type="InterPro" id="IPR032675">
    <property type="entry name" value="LRR_dom_sf"/>
</dbReference>
<dbReference type="InterPro" id="IPR011889">
    <property type="entry name" value="Liste_lipo_26"/>
</dbReference>
<dbReference type="Proteomes" id="UP000831947">
    <property type="component" value="Chromosome"/>
</dbReference>
<dbReference type="Pfam" id="PF03382">
    <property type="entry name" value="DUF285"/>
    <property type="match status" value="1"/>
</dbReference>
<feature type="chain" id="PRO_5045110515" evidence="1">
    <location>
        <begin position="30"/>
        <end position="762"/>
    </location>
</feature>
<name>A0ABY4PCZ0_9LACO</name>
<evidence type="ECO:0000313" key="2">
    <source>
        <dbReference type="EMBL" id="UQS83142.1"/>
    </source>
</evidence>
<accession>A0ABY4PCZ0</accession>
<sequence>MFSKKFIKILGSLLMTAFLCILVMSNVYNAVNASDMQQTIDFNQKLTSKTPVSTGDNDTSSPLTWKVTNNLDATTTTNVPDFSVNDPNDSTKWWYIKDNVLHIRNHQLNYSNDALSGVLNDPNAPIAIISRPWPWTKYAQYITSAVMEDTTTATSIPALFQNCINLRHVTGLDRLISSDITRLNSLFAGCKSLTDDDLNESIDFSKWDTSNVITVESMFEQCSSLTTIDLSDLNLSKVTSTSKMFSKDTSLQSVTLAPTMLAVAGCGRMFSYDDKLQKINFNDFNMPPDRSARQTDSPLTGCSSLWQFSVGPNAKININVVDVPGISGGQSYYTNLFPTRDRSAAPYELAAEDGGAWNWKEMGGKVGIPETDPTKANGVATLSPMLLIDDINSHNSNSVNSITGLPIWTYVWEPQWWTIDDQGTLHIAHHQLSDTDHQTFYWPWNSESSANIGAVQRVVIDDDVTVKGSSLNGFFQSMYNLTEIKGLQHLFNSNISSAESLFAGCKSLQTLDLTGLNSNGGAYTTSMLSGCTSLWHLHVNGKFNAKDAGLPSHTANQVFYDSDHPKYLLKAASANWREVKPSDNPNEPAGDKFSQDDVYKAMADGKDHDFVWDQNPGLLTMSAPTKFNFGSHFLLTSNSSQLHPLGTGSGDLKIVDTRYDRLDRDAVPNDVTMTASHPASADSFDLANHLFFRQSEDSPWQSLEKPIGLTDVDLNKTVAADQVSYSKTDLASLFQLQFLPNKYPKWGTYKTAITYTWNNTPH</sequence>
<dbReference type="Gene3D" id="3.80.10.10">
    <property type="entry name" value="Ribonuclease Inhibitor"/>
    <property type="match status" value="2"/>
</dbReference>
<feature type="signal peptide" evidence="1">
    <location>
        <begin position="1"/>
        <end position="29"/>
    </location>
</feature>
<gene>
    <name evidence="2" type="ORF">MOO47_04975</name>
</gene>
<dbReference type="SUPFAM" id="SSF52058">
    <property type="entry name" value="L domain-like"/>
    <property type="match status" value="1"/>
</dbReference>